<accession>A0ABW1E0R6</accession>
<gene>
    <name evidence="1" type="ORF">ACFPZI_22470</name>
</gene>
<proteinExistence type="predicted"/>
<name>A0ABW1E0R6_9ACTN</name>
<dbReference type="Proteomes" id="UP001596180">
    <property type="component" value="Unassembled WGS sequence"/>
</dbReference>
<dbReference type="RefSeq" id="WP_381365794.1">
    <property type="nucleotide sequence ID" value="NZ_JBHSOA010000050.1"/>
</dbReference>
<dbReference type="EMBL" id="JBHSOA010000050">
    <property type="protein sequence ID" value="MFC5854457.1"/>
    <property type="molecule type" value="Genomic_DNA"/>
</dbReference>
<organism evidence="1 2">
    <name type="scientific">Streptomyces chlorus</name>
    <dbReference type="NCBI Taxonomy" id="887452"/>
    <lineage>
        <taxon>Bacteria</taxon>
        <taxon>Bacillati</taxon>
        <taxon>Actinomycetota</taxon>
        <taxon>Actinomycetes</taxon>
        <taxon>Kitasatosporales</taxon>
        <taxon>Streptomycetaceae</taxon>
        <taxon>Streptomyces</taxon>
    </lineage>
</organism>
<reference evidence="2" key="1">
    <citation type="journal article" date="2019" name="Int. J. Syst. Evol. Microbiol.">
        <title>The Global Catalogue of Microorganisms (GCM) 10K type strain sequencing project: providing services to taxonomists for standard genome sequencing and annotation.</title>
        <authorList>
            <consortium name="The Broad Institute Genomics Platform"/>
            <consortium name="The Broad Institute Genome Sequencing Center for Infectious Disease"/>
            <person name="Wu L."/>
            <person name="Ma J."/>
        </authorList>
    </citation>
    <scope>NUCLEOTIDE SEQUENCE [LARGE SCALE GENOMIC DNA]</scope>
    <source>
        <strain evidence="2">JCM 10411</strain>
    </source>
</reference>
<evidence type="ECO:0000313" key="2">
    <source>
        <dbReference type="Proteomes" id="UP001596180"/>
    </source>
</evidence>
<sequence length="41" mass="4264">MTTDSEVTDPPLTSEQIRGRSMGWALLTALGVAPTAPPPTP</sequence>
<keyword evidence="2" id="KW-1185">Reference proteome</keyword>
<comment type="caution">
    <text evidence="1">The sequence shown here is derived from an EMBL/GenBank/DDBJ whole genome shotgun (WGS) entry which is preliminary data.</text>
</comment>
<protein>
    <submittedName>
        <fullName evidence="1">Uncharacterized protein</fullName>
    </submittedName>
</protein>
<evidence type="ECO:0000313" key="1">
    <source>
        <dbReference type="EMBL" id="MFC5854457.1"/>
    </source>
</evidence>